<keyword evidence="7" id="KW-1185">Reference proteome</keyword>
<dbReference type="GO" id="GO:0006508">
    <property type="term" value="P:proteolysis"/>
    <property type="evidence" value="ECO:0007669"/>
    <property type="project" value="UniProtKB-KW"/>
</dbReference>
<reference evidence="5 7" key="1">
    <citation type="journal article" date="2020" name="ISME J.">
        <title>Uncovering the hidden diversity of litter-decomposition mechanisms in mushroom-forming fungi.</title>
        <authorList>
            <person name="Floudas D."/>
            <person name="Bentzer J."/>
            <person name="Ahren D."/>
            <person name="Johansson T."/>
            <person name="Persson P."/>
            <person name="Tunlid A."/>
        </authorList>
    </citation>
    <scope>NUCLEOTIDE SEQUENCE [LARGE SCALE GENOMIC DNA]</scope>
    <source>
        <strain evidence="5 7">CBS 406.79</strain>
    </source>
</reference>
<comment type="caution">
    <text evidence="5">The sequence shown here is derived from an EMBL/GenBank/DDBJ whole genome shotgun (WGS) entry which is preliminary data.</text>
</comment>
<accession>A0A8H5LMH5</accession>
<protein>
    <recommendedName>
        <fullName evidence="4">Ubiquitin-like protease family profile domain-containing protein</fullName>
    </recommendedName>
</protein>
<dbReference type="Pfam" id="PF02902">
    <property type="entry name" value="Peptidase_C48"/>
    <property type="match status" value="1"/>
</dbReference>
<evidence type="ECO:0000313" key="5">
    <source>
        <dbReference type="EMBL" id="KAF5362692.1"/>
    </source>
</evidence>
<gene>
    <name evidence="6" type="ORF">D9757_012700</name>
    <name evidence="5" type="ORF">D9757_014515</name>
</gene>
<name>A0A8H5LMH5_9AGAR</name>
<dbReference type="PROSITE" id="PS50600">
    <property type="entry name" value="ULP_PROTEASE"/>
    <property type="match status" value="1"/>
</dbReference>
<dbReference type="InterPro" id="IPR003653">
    <property type="entry name" value="Peptidase_C48_C"/>
</dbReference>
<dbReference type="Gene3D" id="3.40.395.10">
    <property type="entry name" value="Adenoviral Proteinase, Chain A"/>
    <property type="match status" value="1"/>
</dbReference>
<keyword evidence="2" id="KW-0645">Protease</keyword>
<dbReference type="InterPro" id="IPR038765">
    <property type="entry name" value="Papain-like_cys_pep_sf"/>
</dbReference>
<dbReference type="GO" id="GO:0008234">
    <property type="term" value="F:cysteine-type peptidase activity"/>
    <property type="evidence" value="ECO:0007669"/>
    <property type="project" value="InterPro"/>
</dbReference>
<dbReference type="Proteomes" id="UP000518752">
    <property type="component" value="Unassembled WGS sequence"/>
</dbReference>
<feature type="domain" description="Ubiquitin-like protease family profile" evidence="4">
    <location>
        <begin position="187"/>
        <end position="383"/>
    </location>
</feature>
<proteinExistence type="inferred from homology"/>
<dbReference type="AlphaFoldDB" id="A0A8H5LMH5"/>
<dbReference type="EMBL" id="JAACJN010000157">
    <property type="protein sequence ID" value="KAF5366094.1"/>
    <property type="molecule type" value="Genomic_DNA"/>
</dbReference>
<dbReference type="GO" id="GO:0019783">
    <property type="term" value="F:ubiquitin-like protein peptidase activity"/>
    <property type="evidence" value="ECO:0007669"/>
    <property type="project" value="UniProtKB-ARBA"/>
</dbReference>
<dbReference type="OrthoDB" id="3051375at2759"/>
<evidence type="ECO:0000259" key="4">
    <source>
        <dbReference type="PROSITE" id="PS50600"/>
    </source>
</evidence>
<evidence type="ECO:0000256" key="1">
    <source>
        <dbReference type="ARBA" id="ARBA00005234"/>
    </source>
</evidence>
<organism evidence="5 7">
    <name type="scientific">Collybiopsis confluens</name>
    <dbReference type="NCBI Taxonomy" id="2823264"/>
    <lineage>
        <taxon>Eukaryota</taxon>
        <taxon>Fungi</taxon>
        <taxon>Dikarya</taxon>
        <taxon>Basidiomycota</taxon>
        <taxon>Agaricomycotina</taxon>
        <taxon>Agaricomycetes</taxon>
        <taxon>Agaricomycetidae</taxon>
        <taxon>Agaricales</taxon>
        <taxon>Marasmiineae</taxon>
        <taxon>Omphalotaceae</taxon>
        <taxon>Collybiopsis</taxon>
    </lineage>
</organism>
<sequence>MLPRPPTIQLHNGDLVECLPFGQACRCNVHHFNQLASLVRNCHAYLPFLTLSTLFSVKNAAKYETALNRLFHVSFSTGSNHRLYADVEVQIKRLQEITRQLSAVAAIKSKFLECTRRHANPMTSDSQALIVLGNLRILLDCVHNKRTSLEEDWWSFLDQHPRKTEEMLRVLMDDTRNRSDQLWDHIPHMTFHDFSTLGVGRWLNDEIINCFVKKWCTQARTTLGLSTFFACKFLFEDNSCVTAKSGVLTAQEGARILRSCRKTERDLGFVPSSWDSVFIPIHENTSHWYSAFIDFRYKRIQIYDSLRETCVINRQKPICLRKNTNLMLVLMWLTEILGQMRGDTVCLSNNPETDWVFDPHSKVHFQPNAFDCGVHMLWHLQHVLEFRQVRVGQECEVDRLNFTDNMAGKRMRLALELLRDSEP</sequence>
<dbReference type="SUPFAM" id="SSF54001">
    <property type="entry name" value="Cysteine proteinases"/>
    <property type="match status" value="1"/>
</dbReference>
<keyword evidence="3" id="KW-0378">Hydrolase</keyword>
<evidence type="ECO:0000256" key="3">
    <source>
        <dbReference type="ARBA" id="ARBA00022801"/>
    </source>
</evidence>
<comment type="similarity">
    <text evidence="1">Belongs to the peptidase C48 family.</text>
</comment>
<evidence type="ECO:0000313" key="6">
    <source>
        <dbReference type="EMBL" id="KAF5366094.1"/>
    </source>
</evidence>
<evidence type="ECO:0000256" key="2">
    <source>
        <dbReference type="ARBA" id="ARBA00022670"/>
    </source>
</evidence>
<evidence type="ECO:0000313" key="7">
    <source>
        <dbReference type="Proteomes" id="UP000518752"/>
    </source>
</evidence>
<dbReference type="EMBL" id="JAACJN010000199">
    <property type="protein sequence ID" value="KAF5362692.1"/>
    <property type="molecule type" value="Genomic_DNA"/>
</dbReference>